<keyword evidence="12" id="KW-1185">Reference proteome</keyword>
<evidence type="ECO:0000256" key="8">
    <source>
        <dbReference type="SAM" id="Phobius"/>
    </source>
</evidence>
<dbReference type="FunCoup" id="I3IX51">
    <property type="interactions" value="10"/>
</dbReference>
<dbReference type="PANTHER" id="PTHR19433:SF133">
    <property type="entry name" value="IMMUNE-TYPE RECEPTOR 5 PRECURSOR-RELATED"/>
    <property type="match status" value="1"/>
</dbReference>
<dbReference type="OMA" id="EHTESGH"/>
<reference evidence="11" key="2">
    <citation type="submission" date="2025-08" db="UniProtKB">
        <authorList>
            <consortium name="Ensembl"/>
        </authorList>
    </citation>
    <scope>IDENTIFICATION</scope>
</reference>
<dbReference type="HOGENOM" id="CLU_055459_2_0_1"/>
<dbReference type="InParanoid" id="I3IX51"/>
<evidence type="ECO:0000256" key="5">
    <source>
        <dbReference type="ARBA" id="ARBA00023136"/>
    </source>
</evidence>
<sequence>MIVLLVTLLYLHQGYTLIPITSVQLGETVTFTCDLRKNSQFSRREVDWYKQSTGDTLKLIWTLKESAQPKFSAEFNQSRWKVNYNENFTNLTILRANQEDEGIYHCGITEWFKNTEWSGSYLLVKGRTQRTSDYTVVQSPLITVQEPGNSVTFQCSVFSDPDKKTCPGDLTVLWFRAGSHKSYPKLIYTDRNKSKECDKRADPQKSCNYTFSKIVSSSDEGTYYCAVATCWELFFGNGTKLQIEQKAGSEFTVLVIAIICLFISVILNIVCICCRTQRAACKQFKENSSSQARQDALSQTMNEHTESGHDLNYAALHFSGSKSARGRKKKNELETEETVYSHIKSRV</sequence>
<evidence type="ECO:0000313" key="12">
    <source>
        <dbReference type="Proteomes" id="UP000005207"/>
    </source>
</evidence>
<evidence type="ECO:0000313" key="11">
    <source>
        <dbReference type="Ensembl" id="ENSONIP00000001191.2"/>
    </source>
</evidence>
<dbReference type="GeneTree" id="ENSGT01030000234530"/>
<reference evidence="11" key="3">
    <citation type="submission" date="2025-09" db="UniProtKB">
        <authorList>
            <consortium name="Ensembl"/>
        </authorList>
    </citation>
    <scope>IDENTIFICATION</scope>
</reference>
<reference evidence="12" key="1">
    <citation type="submission" date="2012-01" db="EMBL/GenBank/DDBJ databases">
        <title>The Genome Sequence of Oreochromis niloticus (Nile Tilapia).</title>
        <authorList>
            <consortium name="Broad Institute Genome Assembly Team"/>
            <consortium name="Broad Institute Sequencing Platform"/>
            <person name="Di Palma F."/>
            <person name="Johnson J."/>
            <person name="Lander E.S."/>
            <person name="Lindblad-Toh K."/>
        </authorList>
    </citation>
    <scope>NUCLEOTIDE SEQUENCE [LARGE SCALE GENOMIC DNA]</scope>
</reference>
<keyword evidence="5 8" id="KW-0472">Membrane</keyword>
<keyword evidence="6" id="KW-1015">Disulfide bond</keyword>
<dbReference type="KEGG" id="onl:102079247"/>
<dbReference type="GO" id="GO:0009617">
    <property type="term" value="P:response to bacterium"/>
    <property type="evidence" value="ECO:0007669"/>
    <property type="project" value="TreeGrafter"/>
</dbReference>
<protein>
    <submittedName>
        <fullName evidence="11">Uncharacterized LOC102079247</fullName>
    </submittedName>
</protein>
<dbReference type="AlphaFoldDB" id="I3IX51"/>
<dbReference type="InterPro" id="IPR036179">
    <property type="entry name" value="Ig-like_dom_sf"/>
</dbReference>
<dbReference type="PANTHER" id="PTHR19433">
    <property type="entry name" value="T-CELL RECEPTOR ALPHA CHAIN V REGION-RELATED"/>
    <property type="match status" value="1"/>
</dbReference>
<name>I3IX51_ORENI</name>
<dbReference type="InterPro" id="IPR013106">
    <property type="entry name" value="Ig_V-set"/>
</dbReference>
<keyword evidence="4" id="KW-0391">Immunity</keyword>
<dbReference type="Ensembl" id="ENSONIT00000001190.2">
    <property type="protein sequence ID" value="ENSONIP00000001191.2"/>
    <property type="gene ID" value="ENSONIG00000000942.2"/>
</dbReference>
<dbReference type="PROSITE" id="PS50835">
    <property type="entry name" value="IG_LIKE"/>
    <property type="match status" value="2"/>
</dbReference>
<feature type="chain" id="PRO_5025656854" evidence="9">
    <location>
        <begin position="17"/>
        <end position="347"/>
    </location>
</feature>
<feature type="domain" description="Ig-like" evidence="10">
    <location>
        <begin position="26"/>
        <end position="106"/>
    </location>
</feature>
<evidence type="ECO:0000256" key="2">
    <source>
        <dbReference type="ARBA" id="ARBA00022475"/>
    </source>
</evidence>
<evidence type="ECO:0000256" key="6">
    <source>
        <dbReference type="ARBA" id="ARBA00023157"/>
    </source>
</evidence>
<evidence type="ECO:0000256" key="7">
    <source>
        <dbReference type="ARBA" id="ARBA00023180"/>
    </source>
</evidence>
<proteinExistence type="predicted"/>
<feature type="signal peptide" evidence="9">
    <location>
        <begin position="1"/>
        <end position="16"/>
    </location>
</feature>
<keyword evidence="3 9" id="KW-0732">Signal</keyword>
<evidence type="ECO:0000259" key="10">
    <source>
        <dbReference type="PROSITE" id="PS50835"/>
    </source>
</evidence>
<dbReference type="Pfam" id="PF07686">
    <property type="entry name" value="V-set"/>
    <property type="match status" value="1"/>
</dbReference>
<dbReference type="OrthoDB" id="8947657at2759"/>
<dbReference type="STRING" id="8128.ENSONIP00000001191"/>
<dbReference type="SMART" id="SM00409">
    <property type="entry name" value="IG"/>
    <property type="match status" value="2"/>
</dbReference>
<keyword evidence="8" id="KW-1133">Transmembrane helix</keyword>
<dbReference type="InterPro" id="IPR013783">
    <property type="entry name" value="Ig-like_fold"/>
</dbReference>
<dbReference type="CDD" id="cd00099">
    <property type="entry name" value="IgV"/>
    <property type="match status" value="1"/>
</dbReference>
<comment type="subcellular location">
    <subcellularLocation>
        <location evidence="1">Cell membrane</location>
    </subcellularLocation>
</comment>
<accession>I3IX51</accession>
<dbReference type="SUPFAM" id="SSF48726">
    <property type="entry name" value="Immunoglobulin"/>
    <property type="match status" value="2"/>
</dbReference>
<dbReference type="GO" id="GO:0005886">
    <property type="term" value="C:plasma membrane"/>
    <property type="evidence" value="ECO:0007669"/>
    <property type="project" value="UniProtKB-SubCell"/>
</dbReference>
<dbReference type="GO" id="GO:0002376">
    <property type="term" value="P:immune system process"/>
    <property type="evidence" value="ECO:0007669"/>
    <property type="project" value="UniProtKB-KW"/>
</dbReference>
<keyword evidence="2" id="KW-1003">Cell membrane</keyword>
<gene>
    <name evidence="11" type="primary">LOC109203586</name>
</gene>
<dbReference type="InterPro" id="IPR052051">
    <property type="entry name" value="TCR_complex_component"/>
</dbReference>
<feature type="transmembrane region" description="Helical" evidence="8">
    <location>
        <begin position="251"/>
        <end position="274"/>
    </location>
</feature>
<evidence type="ECO:0000256" key="1">
    <source>
        <dbReference type="ARBA" id="ARBA00004236"/>
    </source>
</evidence>
<organism evidence="11 12">
    <name type="scientific">Oreochromis niloticus</name>
    <name type="common">Nile tilapia</name>
    <name type="synonym">Tilapia nilotica</name>
    <dbReference type="NCBI Taxonomy" id="8128"/>
    <lineage>
        <taxon>Eukaryota</taxon>
        <taxon>Metazoa</taxon>
        <taxon>Chordata</taxon>
        <taxon>Craniata</taxon>
        <taxon>Vertebrata</taxon>
        <taxon>Euteleostomi</taxon>
        <taxon>Actinopterygii</taxon>
        <taxon>Neopterygii</taxon>
        <taxon>Teleostei</taxon>
        <taxon>Neoteleostei</taxon>
        <taxon>Acanthomorphata</taxon>
        <taxon>Ovalentaria</taxon>
        <taxon>Cichlomorphae</taxon>
        <taxon>Cichliformes</taxon>
        <taxon>Cichlidae</taxon>
        <taxon>African cichlids</taxon>
        <taxon>Pseudocrenilabrinae</taxon>
        <taxon>Oreochromini</taxon>
        <taxon>Oreochromis</taxon>
    </lineage>
</organism>
<dbReference type="InterPro" id="IPR007110">
    <property type="entry name" value="Ig-like_dom"/>
</dbReference>
<dbReference type="InterPro" id="IPR003599">
    <property type="entry name" value="Ig_sub"/>
</dbReference>
<keyword evidence="8" id="KW-0812">Transmembrane</keyword>
<dbReference type="Proteomes" id="UP000005207">
    <property type="component" value="Linkage group LG2"/>
</dbReference>
<evidence type="ECO:0000256" key="4">
    <source>
        <dbReference type="ARBA" id="ARBA00022859"/>
    </source>
</evidence>
<feature type="domain" description="Ig-like" evidence="10">
    <location>
        <begin position="148"/>
        <end position="227"/>
    </location>
</feature>
<evidence type="ECO:0000256" key="3">
    <source>
        <dbReference type="ARBA" id="ARBA00022729"/>
    </source>
</evidence>
<keyword evidence="7" id="KW-0325">Glycoprotein</keyword>
<dbReference type="Gene3D" id="2.60.40.10">
    <property type="entry name" value="Immunoglobulins"/>
    <property type="match status" value="2"/>
</dbReference>
<evidence type="ECO:0000256" key="9">
    <source>
        <dbReference type="SAM" id="SignalP"/>
    </source>
</evidence>